<dbReference type="EMBL" id="QXHD01000004">
    <property type="protein sequence ID" value="NEZ59906.1"/>
    <property type="molecule type" value="Genomic_DNA"/>
</dbReference>
<feature type="transmembrane region" description="Helical" evidence="1">
    <location>
        <begin position="107"/>
        <end position="130"/>
    </location>
</feature>
<evidence type="ECO:0000313" key="2">
    <source>
        <dbReference type="EMBL" id="NEZ59906.1"/>
    </source>
</evidence>
<sequence length="354" mass="40191">MQPDSFNALVAEIAQVGLSAQVSVRGEHLYIGLTIADAPMPEPATNTLRTLLYRIDLAELGLADVRVVHVYGLTAPKQAAWQQKFAIAPLTKADTDLMSFDNRFSAVFYFPLMVLTGIFLKAFAPIGGLLQGIDIWFHEFGHAVVAWMSGRRAIPLPIGFTPVNPERSFFVYVGVLLLLGLLFWAGQREQKRWPRLLAISLAVIQFGMTWLMSANTFDMLLYFGGIGGEFLICALLIVGYYFPLPQYFQWGLYRYPVVVGASFTFFGSLWDWRQVRRGLQEIPWGSMWGGDGDMERLAYGHGWSHQQIINTYNTLGTVCLVAILAIYFYTLFKQHRVWLLLQWRQWRTDGLNGR</sequence>
<reference evidence="2 3" key="1">
    <citation type="journal article" date="2020" name="Microb. Ecol.">
        <title>Ecogenomics of the Marine Benthic Filamentous Cyanobacterium Adonisia.</title>
        <authorList>
            <person name="Walter J.M."/>
            <person name="Coutinho F.H."/>
            <person name="Leomil L."/>
            <person name="Hargreaves P.I."/>
            <person name="Campeao M.E."/>
            <person name="Vieira V.V."/>
            <person name="Silva B.S."/>
            <person name="Fistarol G.O."/>
            <person name="Salomon P.S."/>
            <person name="Sawabe T."/>
            <person name="Mino S."/>
            <person name="Hosokawa M."/>
            <person name="Miyashita H."/>
            <person name="Maruyama F."/>
            <person name="van Verk M.C."/>
            <person name="Dutilh B.E."/>
            <person name="Thompson C.C."/>
            <person name="Thompson F.L."/>
        </authorList>
    </citation>
    <scope>NUCLEOTIDE SEQUENCE [LARGE SCALE GENOMIC DNA]</scope>
    <source>
        <strain evidence="2 3">CCMR0081</strain>
    </source>
</reference>
<keyword evidence="3" id="KW-1185">Reference proteome</keyword>
<dbReference type="Proteomes" id="UP000481033">
    <property type="component" value="Unassembled WGS sequence"/>
</dbReference>
<feature type="transmembrane region" description="Helical" evidence="1">
    <location>
        <begin position="312"/>
        <end position="332"/>
    </location>
</feature>
<name>A0A6M0RUT1_9CYAN</name>
<feature type="transmembrane region" description="Helical" evidence="1">
    <location>
        <begin position="169"/>
        <end position="186"/>
    </location>
</feature>
<dbReference type="RefSeq" id="WP_163702670.1">
    <property type="nucleotide sequence ID" value="NZ_QXHD01000004.1"/>
</dbReference>
<protein>
    <submittedName>
        <fullName evidence="2">Uncharacterized protein</fullName>
    </submittedName>
</protein>
<dbReference type="AlphaFoldDB" id="A0A6M0RUT1"/>
<evidence type="ECO:0000313" key="3">
    <source>
        <dbReference type="Proteomes" id="UP000481033"/>
    </source>
</evidence>
<keyword evidence="1" id="KW-0472">Membrane</keyword>
<feature type="transmembrane region" description="Helical" evidence="1">
    <location>
        <begin position="193"/>
        <end position="213"/>
    </location>
</feature>
<gene>
    <name evidence="2" type="ORF">DXZ20_30540</name>
</gene>
<feature type="transmembrane region" description="Helical" evidence="1">
    <location>
        <begin position="252"/>
        <end position="270"/>
    </location>
</feature>
<keyword evidence="1" id="KW-1133">Transmembrane helix</keyword>
<comment type="caution">
    <text evidence="2">The sequence shown here is derived from an EMBL/GenBank/DDBJ whole genome shotgun (WGS) entry which is preliminary data.</text>
</comment>
<feature type="transmembrane region" description="Helical" evidence="1">
    <location>
        <begin position="219"/>
        <end position="240"/>
    </location>
</feature>
<proteinExistence type="predicted"/>
<evidence type="ECO:0000256" key="1">
    <source>
        <dbReference type="SAM" id="Phobius"/>
    </source>
</evidence>
<accession>A0A6M0RUT1</accession>
<keyword evidence="1" id="KW-0812">Transmembrane</keyword>
<organism evidence="2 3">
    <name type="scientific">Adonisia turfae CCMR0081</name>
    <dbReference type="NCBI Taxonomy" id="2292702"/>
    <lineage>
        <taxon>Bacteria</taxon>
        <taxon>Bacillati</taxon>
        <taxon>Cyanobacteriota</taxon>
        <taxon>Adonisia</taxon>
        <taxon>Adonisia turfae</taxon>
    </lineage>
</organism>